<keyword evidence="1" id="KW-1133">Transmembrane helix</keyword>
<organism evidence="3 4">
    <name type="scientific">Salmo salar</name>
    <name type="common">Atlantic salmon</name>
    <dbReference type="NCBI Taxonomy" id="8030"/>
    <lineage>
        <taxon>Eukaryota</taxon>
        <taxon>Metazoa</taxon>
        <taxon>Chordata</taxon>
        <taxon>Craniata</taxon>
        <taxon>Vertebrata</taxon>
        <taxon>Euteleostomi</taxon>
        <taxon>Actinopterygii</taxon>
        <taxon>Neopterygii</taxon>
        <taxon>Teleostei</taxon>
        <taxon>Protacanthopterygii</taxon>
        <taxon>Salmoniformes</taxon>
        <taxon>Salmonidae</taxon>
        <taxon>Salmoninae</taxon>
        <taxon>Salmo</taxon>
    </lineage>
</organism>
<protein>
    <submittedName>
        <fullName evidence="4">High affinity cationic amino acid transporter 1</fullName>
    </submittedName>
</protein>
<dbReference type="InterPro" id="IPR029485">
    <property type="entry name" value="CAT_C"/>
</dbReference>
<dbReference type="PANTHER" id="PTHR43243:SF28">
    <property type="entry name" value="HIGH AFFINITY CATIONIC AMINO ACID TRANSPORTER 1"/>
    <property type="match status" value="1"/>
</dbReference>
<evidence type="ECO:0000313" key="4">
    <source>
        <dbReference type="RefSeq" id="XP_045567322.1"/>
    </source>
</evidence>
<sequence length="212" mass="23314">MAYQMAATQDEPDTLESVNEGSVGILPGAEEVFCAKNLLFPHNTEPNNLSGFVVNICTSTLGVLVCIFCVVAVQGGFASWSVSLLSLIFTACLAVTLLVWRQPESKTNLSFKVPLLPFLPVASMFINIFLMCQLGRGTWIRFSFWMIIGFIIYFGYGIRNSVEAALANTDSNLHGYKPDCTLNGQPMDIEKEVFLHNGLDLDNTVDEEDGDL</sequence>
<reference evidence="4" key="1">
    <citation type="submission" date="2025-08" db="UniProtKB">
        <authorList>
            <consortium name="RefSeq"/>
        </authorList>
    </citation>
    <scope>IDENTIFICATION</scope>
</reference>
<feature type="transmembrane region" description="Helical" evidence="1">
    <location>
        <begin position="52"/>
        <end position="73"/>
    </location>
</feature>
<proteinExistence type="predicted"/>
<keyword evidence="1" id="KW-0812">Transmembrane</keyword>
<dbReference type="Pfam" id="PF13906">
    <property type="entry name" value="AA_permease_C"/>
    <property type="match status" value="1"/>
</dbReference>
<feature type="transmembrane region" description="Helical" evidence="1">
    <location>
        <begin position="139"/>
        <end position="158"/>
    </location>
</feature>
<keyword evidence="3" id="KW-1185">Reference proteome</keyword>
<evidence type="ECO:0000259" key="2">
    <source>
        <dbReference type="Pfam" id="PF13906"/>
    </source>
</evidence>
<dbReference type="RefSeq" id="XP_045567322.1">
    <property type="nucleotide sequence ID" value="XM_045711366.1"/>
</dbReference>
<dbReference type="Proteomes" id="UP001652741">
    <property type="component" value="Unplaced"/>
</dbReference>
<name>A0ABM3E8D7_SALSA</name>
<feature type="transmembrane region" description="Helical" evidence="1">
    <location>
        <begin position="80"/>
        <end position="101"/>
    </location>
</feature>
<gene>
    <name evidence="4" type="primary">LOC123731981</name>
</gene>
<dbReference type="GeneID" id="123731981"/>
<evidence type="ECO:0000313" key="3">
    <source>
        <dbReference type="Proteomes" id="UP001652741"/>
    </source>
</evidence>
<accession>A0ABM3E8D7</accession>
<evidence type="ECO:0000256" key="1">
    <source>
        <dbReference type="SAM" id="Phobius"/>
    </source>
</evidence>
<dbReference type="Gene3D" id="1.20.1740.10">
    <property type="entry name" value="Amino acid/polyamine transporter I"/>
    <property type="match status" value="1"/>
</dbReference>
<dbReference type="PANTHER" id="PTHR43243">
    <property type="entry name" value="INNER MEMBRANE TRANSPORTER YGJI-RELATED"/>
    <property type="match status" value="1"/>
</dbReference>
<keyword evidence="1" id="KW-0472">Membrane</keyword>
<feature type="domain" description="Cationic amino acid transporter C-terminal" evidence="2">
    <location>
        <begin position="111"/>
        <end position="161"/>
    </location>
</feature>
<feature type="transmembrane region" description="Helical" evidence="1">
    <location>
        <begin position="113"/>
        <end position="132"/>
    </location>
</feature>